<accession>A0A090D0J5</accession>
<dbReference type="OrthoDB" id="9985130at2"/>
<name>A0A090D0J5_9BACT</name>
<dbReference type="RefSeq" id="WP_041016586.1">
    <property type="nucleotide sequence ID" value="NZ_CCEJ010000001.1"/>
</dbReference>
<dbReference type="Pfam" id="PF10677">
    <property type="entry name" value="DUF2490"/>
    <property type="match status" value="1"/>
</dbReference>
<organism evidence="1 2">
    <name type="scientific">Candidatus Criblamydia sequanensis CRIB-18</name>
    <dbReference type="NCBI Taxonomy" id="1437425"/>
    <lineage>
        <taxon>Bacteria</taxon>
        <taxon>Pseudomonadati</taxon>
        <taxon>Chlamydiota</taxon>
        <taxon>Chlamydiia</taxon>
        <taxon>Parachlamydiales</taxon>
        <taxon>Candidatus Criblamydiaceae</taxon>
        <taxon>Candidatus Criblamydia</taxon>
    </lineage>
</organism>
<dbReference type="eggNOG" id="ENOG50347P4">
    <property type="taxonomic scope" value="Bacteria"/>
</dbReference>
<dbReference type="AlphaFoldDB" id="A0A090D0J5"/>
<comment type="caution">
    <text evidence="1">The sequence shown here is derived from an EMBL/GenBank/DDBJ whole genome shotgun (WGS) entry which is preliminary data.</text>
</comment>
<sequence>MLKFLVYSLIILSLFKLKGEAAEYWQRVTAPFLKKGNWTFDIQGEIRFRDLIDKGYHYQVRERNQYKFSKWLTAGVNGVFITSRGIGEPNYHDEYRLDLDVIPFIEINKNVSLQLRNRLEIRKKEHVSYIEERFRARQTFIFPISEKGILQDYRPSNEVFYDFSEKRFSENRFIPLEVTLKFSKTFLVRPFVMVKTNYRNLHYKSILVLGGDIVF</sequence>
<dbReference type="EMBL" id="CCEJ010000001">
    <property type="protein sequence ID" value="CDR33093.1"/>
    <property type="molecule type" value="Genomic_DNA"/>
</dbReference>
<dbReference type="Proteomes" id="UP000031552">
    <property type="component" value="Unassembled WGS sequence"/>
</dbReference>
<dbReference type="STRING" id="1437425.CSEC_0254"/>
<reference evidence="1" key="2">
    <citation type="submission" date="2014-09" db="EMBL/GenBank/DDBJ databases">
        <title>Criblamydia sequanensis harbors a mega-plasmid encoding arsenite resistance.</title>
        <authorList>
            <person name="Bertelli C."/>
            <person name="Goesmann A."/>
            <person name="Greub G."/>
        </authorList>
    </citation>
    <scope>NUCLEOTIDE SEQUENCE [LARGE SCALE GENOMIC DNA]</scope>
    <source>
        <strain evidence="1">CRIB-18</strain>
    </source>
</reference>
<evidence type="ECO:0000313" key="2">
    <source>
        <dbReference type="Proteomes" id="UP000031552"/>
    </source>
</evidence>
<keyword evidence="2" id="KW-1185">Reference proteome</keyword>
<gene>
    <name evidence="1" type="ORF">CSEC_0254</name>
</gene>
<reference evidence="1" key="1">
    <citation type="submission" date="2013-12" db="EMBL/GenBank/DDBJ databases">
        <authorList>
            <person name="Linke B."/>
        </authorList>
    </citation>
    <scope>NUCLEOTIDE SEQUENCE [LARGE SCALE GENOMIC DNA]</scope>
    <source>
        <strain evidence="1">CRIB-18</strain>
    </source>
</reference>
<proteinExistence type="predicted"/>
<protein>
    <recommendedName>
        <fullName evidence="3">DUF2490 domain-containing protein</fullName>
    </recommendedName>
</protein>
<dbReference type="InterPro" id="IPR019619">
    <property type="entry name" value="DUF2490"/>
</dbReference>
<evidence type="ECO:0000313" key="1">
    <source>
        <dbReference type="EMBL" id="CDR33093.1"/>
    </source>
</evidence>
<evidence type="ECO:0008006" key="3">
    <source>
        <dbReference type="Google" id="ProtNLM"/>
    </source>
</evidence>